<sequence>MRFPSSRVMWWTAVAAAAAFVALTGTVARFGAVVGGADRAVSDHARSFALTHHGWRAFWSAVTHTADSPVPLCAGAVTLAWLVCRGRYRAAVFTAAAGVGATVVRLGVLHAVARPRPVERLTASAGWAYPSGHTTGATVTALVVTLLVLLVARSPRVRALVPPIALGWAALVGCSRVALVAHWPTDVLGGWLLGTAATGLAGWALLRAGPGAAAADPPARVRHRPRVARGG</sequence>
<gene>
    <name evidence="4" type="ORF">Psuf_069030</name>
</gene>
<dbReference type="Pfam" id="PF01569">
    <property type="entry name" value="PAP2"/>
    <property type="match status" value="1"/>
</dbReference>
<dbReference type="PANTHER" id="PTHR14969">
    <property type="entry name" value="SPHINGOSINE-1-PHOSPHATE PHOSPHOHYDROLASE"/>
    <property type="match status" value="1"/>
</dbReference>
<feature type="transmembrane region" description="Helical" evidence="2">
    <location>
        <begin position="133"/>
        <end position="152"/>
    </location>
</feature>
<dbReference type="Proteomes" id="UP000503011">
    <property type="component" value="Chromosome"/>
</dbReference>
<reference evidence="4 5" key="2">
    <citation type="submission" date="2020-03" db="EMBL/GenBank/DDBJ databases">
        <authorList>
            <person name="Ichikawa N."/>
            <person name="Kimura A."/>
            <person name="Kitahashi Y."/>
            <person name="Uohara A."/>
        </authorList>
    </citation>
    <scope>NUCLEOTIDE SEQUENCE [LARGE SCALE GENOMIC DNA]</scope>
    <source>
        <strain evidence="4 5">NBRC 105367</strain>
    </source>
</reference>
<name>A0A6F8YTW3_9ACTN</name>
<dbReference type="EMBL" id="AP022871">
    <property type="protein sequence ID" value="BCB89590.1"/>
    <property type="molecule type" value="Genomic_DNA"/>
</dbReference>
<feature type="region of interest" description="Disordered" evidence="1">
    <location>
        <begin position="210"/>
        <end position="231"/>
    </location>
</feature>
<evidence type="ECO:0000259" key="3">
    <source>
        <dbReference type="SMART" id="SM00014"/>
    </source>
</evidence>
<keyword evidence="2" id="KW-0812">Transmembrane</keyword>
<evidence type="ECO:0000256" key="1">
    <source>
        <dbReference type="SAM" id="MobiDB-lite"/>
    </source>
</evidence>
<dbReference type="AlphaFoldDB" id="A0A6F8YTW3"/>
<evidence type="ECO:0000313" key="5">
    <source>
        <dbReference type="Proteomes" id="UP000503011"/>
    </source>
</evidence>
<keyword evidence="2" id="KW-1133">Transmembrane helix</keyword>
<dbReference type="InterPro" id="IPR000326">
    <property type="entry name" value="PAP2/HPO"/>
</dbReference>
<evidence type="ECO:0000313" key="4">
    <source>
        <dbReference type="EMBL" id="BCB89590.1"/>
    </source>
</evidence>
<dbReference type="InterPro" id="IPR036938">
    <property type="entry name" value="PAP2/HPO_sf"/>
</dbReference>
<evidence type="ECO:0000256" key="2">
    <source>
        <dbReference type="SAM" id="Phobius"/>
    </source>
</evidence>
<organism evidence="4 5">
    <name type="scientific">Phytohabitans suffuscus</name>
    <dbReference type="NCBI Taxonomy" id="624315"/>
    <lineage>
        <taxon>Bacteria</taxon>
        <taxon>Bacillati</taxon>
        <taxon>Actinomycetota</taxon>
        <taxon>Actinomycetes</taxon>
        <taxon>Micromonosporales</taxon>
        <taxon>Micromonosporaceae</taxon>
    </lineage>
</organism>
<accession>A0A6F8YTW3</accession>
<dbReference type="PANTHER" id="PTHR14969:SF13">
    <property type="entry name" value="AT30094P"/>
    <property type="match status" value="1"/>
</dbReference>
<dbReference type="Gene3D" id="1.20.144.10">
    <property type="entry name" value="Phosphatidic acid phosphatase type 2/haloperoxidase"/>
    <property type="match status" value="1"/>
</dbReference>
<feature type="transmembrane region" description="Helical" evidence="2">
    <location>
        <begin position="189"/>
        <end position="206"/>
    </location>
</feature>
<keyword evidence="5" id="KW-1185">Reference proteome</keyword>
<dbReference type="SMART" id="SM00014">
    <property type="entry name" value="acidPPc"/>
    <property type="match status" value="1"/>
</dbReference>
<dbReference type="RefSeq" id="WP_173161535.1">
    <property type="nucleotide sequence ID" value="NZ_AP022871.1"/>
</dbReference>
<feature type="compositionally biased region" description="Basic residues" evidence="1">
    <location>
        <begin position="220"/>
        <end position="231"/>
    </location>
</feature>
<dbReference type="CDD" id="cd03392">
    <property type="entry name" value="PAP2_like_2"/>
    <property type="match status" value="1"/>
</dbReference>
<dbReference type="KEGG" id="psuu:Psuf_069030"/>
<feature type="transmembrane region" description="Helical" evidence="2">
    <location>
        <begin position="91"/>
        <end position="113"/>
    </location>
</feature>
<feature type="transmembrane region" description="Helical" evidence="2">
    <location>
        <begin position="164"/>
        <end position="183"/>
    </location>
</feature>
<feature type="domain" description="Phosphatidic acid phosphatase type 2/haloperoxidase" evidence="3">
    <location>
        <begin position="90"/>
        <end position="202"/>
    </location>
</feature>
<proteinExistence type="predicted"/>
<protein>
    <recommendedName>
        <fullName evidence="3">Phosphatidic acid phosphatase type 2/haloperoxidase domain-containing protein</fullName>
    </recommendedName>
</protein>
<dbReference type="SUPFAM" id="SSF48317">
    <property type="entry name" value="Acid phosphatase/Vanadium-dependent haloperoxidase"/>
    <property type="match status" value="1"/>
</dbReference>
<keyword evidence="2" id="KW-0472">Membrane</keyword>
<reference evidence="4 5" key="1">
    <citation type="submission" date="2020-03" db="EMBL/GenBank/DDBJ databases">
        <title>Whole genome shotgun sequence of Phytohabitans suffuscus NBRC 105367.</title>
        <authorList>
            <person name="Komaki H."/>
            <person name="Tamura T."/>
        </authorList>
    </citation>
    <scope>NUCLEOTIDE SEQUENCE [LARGE SCALE GENOMIC DNA]</scope>
    <source>
        <strain evidence="4 5">NBRC 105367</strain>
    </source>
</reference>